<name>A0A1M2VHF6_TRAPU</name>
<sequence length="229" mass="22385">MLAVLYAIASCFVLALAQITSHDPNPPVISPNSATVWTVAQPLVHGFLIQNKQVQVVVPEVPSGKYFIALEGDTGNWSQDFTIKNPAEPSGTPPTSIVVTPVATSAASSTTTSAPASASSSTSESAPASTITTPPGTSSANASSATTSNNTSSAATSSSTTASASATANASSAPSGSGTSASSLATVISPTSAAPSATNTPNAAGRWAVADRALVLPVVGLLAAAGLVM</sequence>
<reference evidence="3 4" key="1">
    <citation type="submission" date="2016-10" db="EMBL/GenBank/DDBJ databases">
        <title>Genome sequence of the basidiomycete white-rot fungus Trametes pubescens.</title>
        <authorList>
            <person name="Makela M.R."/>
            <person name="Granchi Z."/>
            <person name="Peng M."/>
            <person name="De Vries R.P."/>
            <person name="Grigoriev I."/>
            <person name="Riley R."/>
            <person name="Hilden K."/>
        </authorList>
    </citation>
    <scope>NUCLEOTIDE SEQUENCE [LARGE SCALE GENOMIC DNA]</scope>
    <source>
        <strain evidence="3 4">FBCC735</strain>
    </source>
</reference>
<evidence type="ECO:0000256" key="2">
    <source>
        <dbReference type="SAM" id="SignalP"/>
    </source>
</evidence>
<dbReference type="OMA" id="LYAIASC"/>
<dbReference type="STRING" id="154538.A0A1M2VHF6"/>
<evidence type="ECO:0000313" key="3">
    <source>
        <dbReference type="EMBL" id="OJT07034.1"/>
    </source>
</evidence>
<dbReference type="Proteomes" id="UP000184267">
    <property type="component" value="Unassembled WGS sequence"/>
</dbReference>
<keyword evidence="2" id="KW-0732">Signal</keyword>
<dbReference type="OrthoDB" id="2754916at2759"/>
<dbReference type="EMBL" id="MNAD01001225">
    <property type="protein sequence ID" value="OJT07034.1"/>
    <property type="molecule type" value="Genomic_DNA"/>
</dbReference>
<gene>
    <name evidence="3" type="ORF">TRAPUB_2065</name>
</gene>
<evidence type="ECO:0000313" key="4">
    <source>
        <dbReference type="Proteomes" id="UP000184267"/>
    </source>
</evidence>
<protein>
    <submittedName>
        <fullName evidence="3">Uncharacterized protein</fullName>
    </submittedName>
</protein>
<comment type="caution">
    <text evidence="3">The sequence shown here is derived from an EMBL/GenBank/DDBJ whole genome shotgun (WGS) entry which is preliminary data.</text>
</comment>
<dbReference type="AlphaFoldDB" id="A0A1M2VHF6"/>
<accession>A0A1M2VHF6</accession>
<organism evidence="3 4">
    <name type="scientific">Trametes pubescens</name>
    <name type="common">White-rot fungus</name>
    <dbReference type="NCBI Taxonomy" id="154538"/>
    <lineage>
        <taxon>Eukaryota</taxon>
        <taxon>Fungi</taxon>
        <taxon>Dikarya</taxon>
        <taxon>Basidiomycota</taxon>
        <taxon>Agaricomycotina</taxon>
        <taxon>Agaricomycetes</taxon>
        <taxon>Polyporales</taxon>
        <taxon>Polyporaceae</taxon>
        <taxon>Trametes</taxon>
    </lineage>
</organism>
<keyword evidence="4" id="KW-1185">Reference proteome</keyword>
<evidence type="ECO:0000256" key="1">
    <source>
        <dbReference type="SAM" id="MobiDB-lite"/>
    </source>
</evidence>
<feature type="signal peptide" evidence="2">
    <location>
        <begin position="1"/>
        <end position="17"/>
    </location>
</feature>
<feature type="chain" id="PRO_5013335982" evidence="2">
    <location>
        <begin position="18"/>
        <end position="229"/>
    </location>
</feature>
<proteinExistence type="predicted"/>
<feature type="region of interest" description="Disordered" evidence="1">
    <location>
        <begin position="110"/>
        <end position="159"/>
    </location>
</feature>